<evidence type="ECO:0000313" key="2">
    <source>
        <dbReference type="EMBL" id="KZV55699.1"/>
    </source>
</evidence>
<proteinExistence type="predicted"/>
<dbReference type="EMBL" id="KQ988463">
    <property type="protein sequence ID" value="KZV55699.1"/>
    <property type="molecule type" value="Genomic_DNA"/>
</dbReference>
<accession>A0A2Z7D830</accession>
<dbReference type="AlphaFoldDB" id="A0A2Z7D830"/>
<protein>
    <submittedName>
        <fullName evidence="2">Splicing factor 3B subunit 1-like</fullName>
    </submittedName>
</protein>
<gene>
    <name evidence="2" type="ORF">F511_14119</name>
</gene>
<feature type="region of interest" description="Disordered" evidence="1">
    <location>
        <begin position="354"/>
        <end position="385"/>
    </location>
</feature>
<dbReference type="OrthoDB" id="1741306at2759"/>
<name>A0A2Z7D830_9LAMI</name>
<keyword evidence="3" id="KW-1185">Reference proteome</keyword>
<sequence length="629" mass="69985">MASALINNTVQVFFDSVLGCSSALFEADLVEFFHNDSVRYGMVVSMIQGKPVSISEELFFDTFELPLEGLTDLQEVPQDLVLEAMRAFSYDGKLLSTSCKKKDMVSEFRLLNDILAKSMIVKAGLLCNIFKDMVTQATRQARVYAVQICVLLKNAPALELGESKEFPPLKILTAKTVGTYIAKNKNIYVDGDEPVVEKPAEKNKAMPKKRPAPTVGTPVAKTKRTTGRGTPADTILALVTLAQEAVPIQMVSAVTPPAPKRKAPKRKLQLPVGSDDEIVEKKLAMESVVEQQREQTTADEVDKIIDQIITETTQMETDMEGPSFSRSGDIIVEITACPTAVTDEDDILDGAENESSRKMASSFTAPKQVLRDPLRSGEDDDMSGLKQPSKIIERRSDISNTAEYFVEEPLETEDHGKEIEAVATSVEGKMLDDESLSIDDPLAIISADALLPSVTAAEITRIQFEHSIEIREVEEGDWYKARLPIIPAETKGKAPLQEIDTIKGHPAREIFTLIFIDIDFLVQIRAKVIDEVAKFFNYFSLRRLAVLGSTTDTAAKEERVLTWAETDSVQIALQRREFITTKYRELLLLKFLETRRHNFASGQHHSAIDLQVLDMLSDVHLSVLEEFQK</sequence>
<dbReference type="Proteomes" id="UP000250235">
    <property type="component" value="Unassembled WGS sequence"/>
</dbReference>
<organism evidence="2 3">
    <name type="scientific">Dorcoceras hygrometricum</name>
    <dbReference type="NCBI Taxonomy" id="472368"/>
    <lineage>
        <taxon>Eukaryota</taxon>
        <taxon>Viridiplantae</taxon>
        <taxon>Streptophyta</taxon>
        <taxon>Embryophyta</taxon>
        <taxon>Tracheophyta</taxon>
        <taxon>Spermatophyta</taxon>
        <taxon>Magnoliopsida</taxon>
        <taxon>eudicotyledons</taxon>
        <taxon>Gunneridae</taxon>
        <taxon>Pentapetalae</taxon>
        <taxon>asterids</taxon>
        <taxon>lamiids</taxon>
        <taxon>Lamiales</taxon>
        <taxon>Gesneriaceae</taxon>
        <taxon>Didymocarpoideae</taxon>
        <taxon>Trichosporeae</taxon>
        <taxon>Loxocarpinae</taxon>
        <taxon>Dorcoceras</taxon>
    </lineage>
</organism>
<reference evidence="2 3" key="1">
    <citation type="journal article" date="2015" name="Proc. Natl. Acad. Sci. U.S.A.">
        <title>The resurrection genome of Boea hygrometrica: A blueprint for survival of dehydration.</title>
        <authorList>
            <person name="Xiao L."/>
            <person name="Yang G."/>
            <person name="Zhang L."/>
            <person name="Yang X."/>
            <person name="Zhao S."/>
            <person name="Ji Z."/>
            <person name="Zhou Q."/>
            <person name="Hu M."/>
            <person name="Wang Y."/>
            <person name="Chen M."/>
            <person name="Xu Y."/>
            <person name="Jin H."/>
            <person name="Xiao X."/>
            <person name="Hu G."/>
            <person name="Bao F."/>
            <person name="Hu Y."/>
            <person name="Wan P."/>
            <person name="Li L."/>
            <person name="Deng X."/>
            <person name="Kuang T."/>
            <person name="Xiang C."/>
            <person name="Zhu J.K."/>
            <person name="Oliver M.J."/>
            <person name="He Y."/>
        </authorList>
    </citation>
    <scope>NUCLEOTIDE SEQUENCE [LARGE SCALE GENOMIC DNA]</scope>
    <source>
        <strain evidence="3">cv. XS01</strain>
    </source>
</reference>
<evidence type="ECO:0000313" key="3">
    <source>
        <dbReference type="Proteomes" id="UP000250235"/>
    </source>
</evidence>
<evidence type="ECO:0000256" key="1">
    <source>
        <dbReference type="SAM" id="MobiDB-lite"/>
    </source>
</evidence>
<feature type="region of interest" description="Disordered" evidence="1">
    <location>
        <begin position="200"/>
        <end position="228"/>
    </location>
</feature>